<dbReference type="AlphaFoldDB" id="A0AB94ILF6"/>
<dbReference type="Proteomes" id="UP000018877">
    <property type="component" value="Unassembled WGS sequence"/>
</dbReference>
<dbReference type="EMBL" id="ALAN01000084">
    <property type="protein sequence ID" value="ETI67864.1"/>
    <property type="molecule type" value="Genomic_DNA"/>
</dbReference>
<feature type="region of interest" description="Disordered" evidence="1">
    <location>
        <begin position="102"/>
        <end position="121"/>
    </location>
</feature>
<comment type="caution">
    <text evidence="2">The sequence shown here is derived from an EMBL/GenBank/DDBJ whole genome shotgun (WGS) entry which is preliminary data.</text>
</comment>
<keyword evidence="3" id="KW-1185">Reference proteome</keyword>
<protein>
    <submittedName>
        <fullName evidence="2">Uncharacterized protein</fullName>
    </submittedName>
</protein>
<sequence length="121" mass="13727">MQCILSIKNKKAQYKLSSVNAIRIYSFFNPNNMDFEINRIINCPIKMAIPVNIMAKFIPKGLNQDSFGGVINVVPNKTDTMIEKMFVKRINRTSVLVDKRPTKRTNMKELPNATTDAFGDG</sequence>
<reference evidence="2 3" key="1">
    <citation type="journal article" date="2014" name="Environ. Microbiol.">
        <title>The nitrate-ammonifying and nosZ-carrying bacterium Bacillus vireti is a potent source and sink for nitric and nitrous oxide under high nitrate conditions.</title>
        <authorList>
            <person name="Mania D."/>
            <person name="Heylen K."/>
            <person name="van Spanning R.J."/>
            <person name="Frostegard A."/>
        </authorList>
    </citation>
    <scope>NUCLEOTIDE SEQUENCE [LARGE SCALE GENOMIC DNA]</scope>
    <source>
        <strain evidence="2 3">LMG 21834</strain>
    </source>
</reference>
<organism evidence="2 3">
    <name type="scientific">Neobacillus vireti LMG 21834</name>
    <dbReference type="NCBI Taxonomy" id="1131730"/>
    <lineage>
        <taxon>Bacteria</taxon>
        <taxon>Bacillati</taxon>
        <taxon>Bacillota</taxon>
        <taxon>Bacilli</taxon>
        <taxon>Bacillales</taxon>
        <taxon>Bacillaceae</taxon>
        <taxon>Neobacillus</taxon>
    </lineage>
</organism>
<evidence type="ECO:0000313" key="2">
    <source>
        <dbReference type="EMBL" id="ETI67864.1"/>
    </source>
</evidence>
<evidence type="ECO:0000256" key="1">
    <source>
        <dbReference type="SAM" id="MobiDB-lite"/>
    </source>
</evidence>
<accession>A0AB94ILF6</accession>
<gene>
    <name evidence="2" type="ORF">BAVI_15286</name>
</gene>
<proteinExistence type="predicted"/>
<evidence type="ECO:0000313" key="3">
    <source>
        <dbReference type="Proteomes" id="UP000018877"/>
    </source>
</evidence>
<name>A0AB94ILF6_9BACI</name>